<dbReference type="EMBL" id="JBAMIC010000014">
    <property type="protein sequence ID" value="KAK7096567.1"/>
    <property type="molecule type" value="Genomic_DNA"/>
</dbReference>
<protein>
    <submittedName>
        <fullName evidence="1">Uncharacterized protein</fullName>
    </submittedName>
</protein>
<evidence type="ECO:0000313" key="2">
    <source>
        <dbReference type="Proteomes" id="UP001374579"/>
    </source>
</evidence>
<comment type="caution">
    <text evidence="1">The sequence shown here is derived from an EMBL/GenBank/DDBJ whole genome shotgun (WGS) entry which is preliminary data.</text>
</comment>
<accession>A0AAN9B0K4</accession>
<reference evidence="1 2" key="1">
    <citation type="submission" date="2024-02" db="EMBL/GenBank/DDBJ databases">
        <title>Chromosome-scale genome assembly of the rough periwinkle Littorina saxatilis.</title>
        <authorList>
            <person name="De Jode A."/>
            <person name="Faria R."/>
            <person name="Formenti G."/>
            <person name="Sims Y."/>
            <person name="Smith T.P."/>
            <person name="Tracey A."/>
            <person name="Wood J.M.D."/>
            <person name="Zagrodzka Z.B."/>
            <person name="Johannesson K."/>
            <person name="Butlin R.K."/>
            <person name="Leder E.H."/>
        </authorList>
    </citation>
    <scope>NUCLEOTIDE SEQUENCE [LARGE SCALE GENOMIC DNA]</scope>
    <source>
        <strain evidence="1">Snail1</strain>
        <tissue evidence="1">Muscle</tissue>
    </source>
</reference>
<dbReference type="Proteomes" id="UP001374579">
    <property type="component" value="Unassembled WGS sequence"/>
</dbReference>
<name>A0AAN9B0K4_9CAEN</name>
<proteinExistence type="predicted"/>
<gene>
    <name evidence="1" type="ORF">V1264_005846</name>
</gene>
<sequence length="199" mass="21979">MFNGETTELKLPCQYRLSDFTCGDYRVKVTPGSAVDKDYSHRFSPDTVWVNVVYAKTGAFLKIRTSVKRLDKLSKGKISNPWQVMEGSVSVVDFANYDQTKAAAVLKKDGVFSVEFSREERSVVVTCSDEEFVSNGLPDALCGDGTTPDAMNKATTTLFPGQDDVTDDALVSYVVLNHDNVVQRQVTTVYSNMSMSLRG</sequence>
<dbReference type="AlphaFoldDB" id="A0AAN9B0K4"/>
<organism evidence="1 2">
    <name type="scientific">Littorina saxatilis</name>
    <dbReference type="NCBI Taxonomy" id="31220"/>
    <lineage>
        <taxon>Eukaryota</taxon>
        <taxon>Metazoa</taxon>
        <taxon>Spiralia</taxon>
        <taxon>Lophotrochozoa</taxon>
        <taxon>Mollusca</taxon>
        <taxon>Gastropoda</taxon>
        <taxon>Caenogastropoda</taxon>
        <taxon>Littorinimorpha</taxon>
        <taxon>Littorinoidea</taxon>
        <taxon>Littorinidae</taxon>
        <taxon>Littorina</taxon>
    </lineage>
</organism>
<keyword evidence="2" id="KW-1185">Reference proteome</keyword>
<evidence type="ECO:0000313" key="1">
    <source>
        <dbReference type="EMBL" id="KAK7096567.1"/>
    </source>
</evidence>